<dbReference type="EMBL" id="JZWT02000036">
    <property type="protein sequence ID" value="MFB6491463.1"/>
    <property type="molecule type" value="Genomic_DNA"/>
</dbReference>
<organism evidence="1 2">
    <name type="scientific">Thermoproteus sp. AZ2</name>
    <dbReference type="NCBI Taxonomy" id="1609232"/>
    <lineage>
        <taxon>Archaea</taxon>
        <taxon>Thermoproteota</taxon>
        <taxon>Thermoprotei</taxon>
        <taxon>Thermoproteales</taxon>
        <taxon>Thermoproteaceae</taxon>
        <taxon>Thermoproteus</taxon>
    </lineage>
</organism>
<reference evidence="1" key="1">
    <citation type="submission" date="2024-07" db="EMBL/GenBank/DDBJ databases">
        <title>Metagenome and Metagenome-Assembled Genomes of Archaea from a hot spring from the geothermal field of Los Azufres, Mexico.</title>
        <authorList>
            <person name="Marin-Paredes R."/>
            <person name="Martinez-Romero E."/>
            <person name="Servin-Garciduenas L.E."/>
        </authorList>
    </citation>
    <scope>NUCLEOTIDE SEQUENCE</scope>
</reference>
<evidence type="ECO:0000313" key="2">
    <source>
        <dbReference type="Proteomes" id="UP000033636"/>
    </source>
</evidence>
<proteinExistence type="predicted"/>
<gene>
    <name evidence="1" type="ORF">TU35_009590</name>
</gene>
<dbReference type="Proteomes" id="UP000033636">
    <property type="component" value="Unassembled WGS sequence"/>
</dbReference>
<accession>A0ACC6V3C7</accession>
<protein>
    <submittedName>
        <fullName evidence="1">6-pyruvoyl tetrahydropterin synthase family protein</fullName>
    </submittedName>
</protein>
<comment type="caution">
    <text evidence="1">The sequence shown here is derived from an EMBL/GenBank/DDBJ whole genome shotgun (WGS) entry which is preliminary data.</text>
</comment>
<name>A0ACC6V3C7_9CREN</name>
<evidence type="ECO:0000313" key="1">
    <source>
        <dbReference type="EMBL" id="MFB6491463.1"/>
    </source>
</evidence>
<sequence>MRACVVARGYISAAHKPSFSQLAGTLHGHDYLVKAAVCGPEDADYVVDAEELQRRLASLLAEMHGKYLKSTREPDGPEPYYEVPCGPGGVTGECLARHIARLIGATWVEVCEGGPTAPCFYYGP</sequence>